<dbReference type="EMBL" id="CM037614">
    <property type="protein sequence ID" value="KAH8018024.1"/>
    <property type="molecule type" value="Genomic_DNA"/>
</dbReference>
<name>A0ACB8GES2_9SAUR</name>
<sequence length="145" mass="17015">MLNVCFHLTPQALGFLLSYGIGVEHDQAKAILYYNFASLGGNLMSKLILAYRFRLGINVPRSCWVALLHYKEVARFVAKRLEKNKELPVEKVRLMEKPEKQSLKTEFLDWDVYQYYKFLAERGDTKIQVRYASDNDWVMNREVCV</sequence>
<comment type="caution">
    <text evidence="1">The sequence shown here is derived from an EMBL/GenBank/DDBJ whole genome shotgun (WGS) entry which is preliminary data.</text>
</comment>
<dbReference type="Proteomes" id="UP000827872">
    <property type="component" value="Linkage Group LG01"/>
</dbReference>
<evidence type="ECO:0000313" key="2">
    <source>
        <dbReference type="Proteomes" id="UP000827872"/>
    </source>
</evidence>
<evidence type="ECO:0000313" key="1">
    <source>
        <dbReference type="EMBL" id="KAH8018024.1"/>
    </source>
</evidence>
<keyword evidence="2" id="KW-1185">Reference proteome</keyword>
<protein>
    <submittedName>
        <fullName evidence="1">Protein sel-1 2</fullName>
    </submittedName>
</protein>
<accession>A0ACB8GES2</accession>
<organism evidence="1 2">
    <name type="scientific">Sphaerodactylus townsendi</name>
    <dbReference type="NCBI Taxonomy" id="933632"/>
    <lineage>
        <taxon>Eukaryota</taxon>
        <taxon>Metazoa</taxon>
        <taxon>Chordata</taxon>
        <taxon>Craniata</taxon>
        <taxon>Vertebrata</taxon>
        <taxon>Euteleostomi</taxon>
        <taxon>Lepidosauria</taxon>
        <taxon>Squamata</taxon>
        <taxon>Bifurcata</taxon>
        <taxon>Gekkota</taxon>
        <taxon>Sphaerodactylidae</taxon>
        <taxon>Sphaerodactylus</taxon>
    </lineage>
</organism>
<reference evidence="1" key="1">
    <citation type="submission" date="2021-08" db="EMBL/GenBank/DDBJ databases">
        <title>The first chromosome-level gecko genome reveals the dynamic sex chromosomes of Neotropical dwarf geckos (Sphaerodactylidae: Sphaerodactylus).</title>
        <authorList>
            <person name="Pinto B.J."/>
            <person name="Keating S.E."/>
            <person name="Gamble T."/>
        </authorList>
    </citation>
    <scope>NUCLEOTIDE SEQUENCE</scope>
    <source>
        <strain evidence="1">TG3544</strain>
    </source>
</reference>
<proteinExistence type="predicted"/>
<gene>
    <name evidence="1" type="primary">SEL1L2</name>
    <name evidence="1" type="ORF">K3G42_033555</name>
</gene>